<evidence type="ECO:0000256" key="2">
    <source>
        <dbReference type="SAM" id="MobiDB-lite"/>
    </source>
</evidence>
<dbReference type="InterPro" id="IPR008936">
    <property type="entry name" value="Rho_GTPase_activation_prot"/>
</dbReference>
<evidence type="ECO:0000313" key="5">
    <source>
        <dbReference type="Proteomes" id="UP001432322"/>
    </source>
</evidence>
<dbReference type="SMART" id="SM00324">
    <property type="entry name" value="RhoGAP"/>
    <property type="match status" value="1"/>
</dbReference>
<dbReference type="Gene3D" id="1.10.555.10">
    <property type="entry name" value="Rho GTPase activation protein"/>
    <property type="match status" value="1"/>
</dbReference>
<dbReference type="EMBL" id="BTSY01000005">
    <property type="protein sequence ID" value="GMT28225.1"/>
    <property type="molecule type" value="Genomic_DNA"/>
</dbReference>
<dbReference type="InterPro" id="IPR047887">
    <property type="entry name" value="ARHGAP20_PH"/>
</dbReference>
<keyword evidence="1" id="KW-0343">GTPase activation</keyword>
<dbReference type="InterPro" id="IPR011993">
    <property type="entry name" value="PH-like_dom_sf"/>
</dbReference>
<dbReference type="PANTHER" id="PTHR23179:SF3">
    <property type="entry name" value="RHO GTPASE-ACTIVATING PROTEIN 20"/>
    <property type="match status" value="1"/>
</dbReference>
<dbReference type="GO" id="GO:0007165">
    <property type="term" value="P:signal transduction"/>
    <property type="evidence" value="ECO:0007669"/>
    <property type="project" value="InterPro"/>
</dbReference>
<evidence type="ECO:0000313" key="4">
    <source>
        <dbReference type="EMBL" id="GMT28225.1"/>
    </source>
</evidence>
<evidence type="ECO:0000256" key="1">
    <source>
        <dbReference type="ARBA" id="ARBA00022468"/>
    </source>
</evidence>
<feature type="region of interest" description="Disordered" evidence="2">
    <location>
        <begin position="600"/>
        <end position="720"/>
    </location>
</feature>
<organism evidence="4 5">
    <name type="scientific">Pristionchus fissidentatus</name>
    <dbReference type="NCBI Taxonomy" id="1538716"/>
    <lineage>
        <taxon>Eukaryota</taxon>
        <taxon>Metazoa</taxon>
        <taxon>Ecdysozoa</taxon>
        <taxon>Nematoda</taxon>
        <taxon>Chromadorea</taxon>
        <taxon>Rhabditida</taxon>
        <taxon>Rhabditina</taxon>
        <taxon>Diplogasteromorpha</taxon>
        <taxon>Diplogasteroidea</taxon>
        <taxon>Neodiplogasteridae</taxon>
        <taxon>Pristionchus</taxon>
    </lineage>
</organism>
<dbReference type="InterPro" id="IPR000198">
    <property type="entry name" value="RhoGAP_dom"/>
</dbReference>
<dbReference type="SUPFAM" id="SSF48350">
    <property type="entry name" value="GTPase activation domain, GAP"/>
    <property type="match status" value="1"/>
</dbReference>
<dbReference type="SUPFAM" id="SSF50729">
    <property type="entry name" value="PH domain-like"/>
    <property type="match status" value="1"/>
</dbReference>
<comment type="caution">
    <text evidence="4">The sequence shown here is derived from an EMBL/GenBank/DDBJ whole genome shotgun (WGS) entry which is preliminary data.</text>
</comment>
<dbReference type="PANTHER" id="PTHR23179">
    <property type="entry name" value="T-CELL ACTIVATION RHO GTPASE ACTIVATING PROTEIN-RELATED"/>
    <property type="match status" value="1"/>
</dbReference>
<proteinExistence type="predicted"/>
<dbReference type="AlphaFoldDB" id="A0AAV5WC89"/>
<gene>
    <name evidence="4" type="ORF">PFISCL1PPCAC_19522</name>
</gene>
<feature type="compositionally biased region" description="Basic and acidic residues" evidence="2">
    <location>
        <begin position="600"/>
        <end position="619"/>
    </location>
</feature>
<dbReference type="Pfam" id="PF22286">
    <property type="entry name" value="RHG20_PH"/>
    <property type="match status" value="1"/>
</dbReference>
<dbReference type="PROSITE" id="PS50238">
    <property type="entry name" value="RHOGAP"/>
    <property type="match status" value="1"/>
</dbReference>
<feature type="compositionally biased region" description="Low complexity" evidence="2">
    <location>
        <begin position="475"/>
        <end position="496"/>
    </location>
</feature>
<reference evidence="4" key="1">
    <citation type="submission" date="2023-10" db="EMBL/GenBank/DDBJ databases">
        <title>Genome assembly of Pristionchus species.</title>
        <authorList>
            <person name="Yoshida K."/>
            <person name="Sommer R.J."/>
        </authorList>
    </citation>
    <scope>NUCLEOTIDE SEQUENCE</scope>
    <source>
        <strain evidence="4">RS5133</strain>
    </source>
</reference>
<sequence>MSRSVSVTHSHDEKLLLKESSVQLTSLTDLISTHRILSLYPSTLVISKQKGGTFKTKEKVKIENVWISNGSSPEFSFIIGWPLTNYLIHFNIPHEKEEWFSLLTTTIGAKLKQASTTIIMSILVPNRKQNIRKRIDNGKKAGEIIVETQKELSLSSSANYEMRVQIGENAPKLLLNGPENVYCVIMHELDRTGMRLSESHRASLDTSPIIPVRLLLSLQRTSRPSPQQMLSSLKRRLSRSESKSVFGGSLDGRTPPQPILSIIDHLRMYSYDVEGLFRKSPKVSTARELRQELERGIVPDYNKYNAHVLAATLKEYLRFIPNKLLLNGNYEKWMRDVVDETDKETQLSSAFSLLHLLPIAHSTLLANLLKLLSKVASTPDSLMTSSSLAVCLAPSFLDCDDAASSKKVPDLITFLIDNAEKIVLSISPSSLTISEVDINSNDVSTPSWISSPLISPSVLSPPPTMNEASLVHSTISSLPLPSPSSHSSSDLLDTPPTSSTHIFRSKALRDSCNPIRDKKETTPRSPCLKRIHFNAHLLKGGIPSRPSLVFSDSDSETEQLSTRPLARSTVDVPRKTSLDSVRNDLIRSEASFNQRRIEEEKKKTIDEKPEIKSEVKPEVVDDVDDEDAPPPAPPPSIPAPEPAIEKRSLRHRPSKGKDDKPTVQVMPFRTIVKEKEESEDEMKEYKQVSRSHSHRSIDDRNPHRSEIHRTSSVLRERSRRVSTLKTDPICVQLESLEINWSVAQLKRRFQDGQKHPEINTHIGE</sequence>
<keyword evidence="5" id="KW-1185">Reference proteome</keyword>
<evidence type="ECO:0000259" key="3">
    <source>
        <dbReference type="PROSITE" id="PS50238"/>
    </source>
</evidence>
<feature type="compositionally biased region" description="Pro residues" evidence="2">
    <location>
        <begin position="629"/>
        <end position="641"/>
    </location>
</feature>
<feature type="region of interest" description="Disordered" evidence="2">
    <location>
        <begin position="549"/>
        <end position="572"/>
    </location>
</feature>
<dbReference type="Proteomes" id="UP001432322">
    <property type="component" value="Unassembled WGS sequence"/>
</dbReference>
<dbReference type="Pfam" id="PF00620">
    <property type="entry name" value="RhoGAP"/>
    <property type="match status" value="1"/>
</dbReference>
<dbReference type="GO" id="GO:0005096">
    <property type="term" value="F:GTPase activator activity"/>
    <property type="evidence" value="ECO:0007669"/>
    <property type="project" value="UniProtKB-KW"/>
</dbReference>
<feature type="domain" description="Rho-GAP" evidence="3">
    <location>
        <begin position="231"/>
        <end position="423"/>
    </location>
</feature>
<dbReference type="Gene3D" id="2.30.29.30">
    <property type="entry name" value="Pleckstrin-homology domain (PH domain)/Phosphotyrosine-binding domain (PTB)"/>
    <property type="match status" value="1"/>
</dbReference>
<protein>
    <recommendedName>
        <fullName evidence="3">Rho-GAP domain-containing protein</fullName>
    </recommendedName>
</protein>
<accession>A0AAV5WC89</accession>
<name>A0AAV5WC89_9BILA</name>
<feature type="region of interest" description="Disordered" evidence="2">
    <location>
        <begin position="475"/>
        <end position="500"/>
    </location>
</feature>
<feature type="compositionally biased region" description="Basic and acidic residues" evidence="2">
    <location>
        <begin position="695"/>
        <end position="709"/>
    </location>
</feature>